<keyword evidence="2" id="KW-1185">Reference proteome</keyword>
<gene>
    <name evidence="1" type="ORF">M9458_051243</name>
</gene>
<organism evidence="1 2">
    <name type="scientific">Cirrhinus mrigala</name>
    <name type="common">Mrigala</name>
    <dbReference type="NCBI Taxonomy" id="683832"/>
    <lineage>
        <taxon>Eukaryota</taxon>
        <taxon>Metazoa</taxon>
        <taxon>Chordata</taxon>
        <taxon>Craniata</taxon>
        <taxon>Vertebrata</taxon>
        <taxon>Euteleostomi</taxon>
        <taxon>Actinopterygii</taxon>
        <taxon>Neopterygii</taxon>
        <taxon>Teleostei</taxon>
        <taxon>Ostariophysi</taxon>
        <taxon>Cypriniformes</taxon>
        <taxon>Cyprinidae</taxon>
        <taxon>Labeoninae</taxon>
        <taxon>Labeonini</taxon>
        <taxon>Cirrhinus</taxon>
    </lineage>
</organism>
<proteinExistence type="predicted"/>
<sequence length="107" mass="11890">AACDNEQKWNATVGENITIPFKTAEQEKASRVTVIFLKEDTVIAQYCRCAHCGDCNVVKKTGVLLQVEEGTVWLTLHDVSIRNSGIYEARIFIGNKVFKETGSLLVN</sequence>
<dbReference type="AlphaFoldDB" id="A0ABD0MTW2"/>
<reference evidence="1 2" key="1">
    <citation type="submission" date="2024-05" db="EMBL/GenBank/DDBJ databases">
        <title>Genome sequencing and assembly of Indian major carp, Cirrhinus mrigala (Hamilton, 1822).</title>
        <authorList>
            <person name="Mohindra V."/>
            <person name="Chowdhury L.M."/>
            <person name="Lal K."/>
            <person name="Jena J.K."/>
        </authorList>
    </citation>
    <scope>NUCLEOTIDE SEQUENCE [LARGE SCALE GENOMIC DNA]</scope>
    <source>
        <strain evidence="1">CM1030</strain>
        <tissue evidence="1">Blood</tissue>
    </source>
</reference>
<evidence type="ECO:0000313" key="1">
    <source>
        <dbReference type="EMBL" id="KAL0153452.1"/>
    </source>
</evidence>
<dbReference type="Gene3D" id="2.60.40.10">
    <property type="entry name" value="Immunoglobulins"/>
    <property type="match status" value="1"/>
</dbReference>
<accession>A0ABD0MTW2</accession>
<dbReference type="Proteomes" id="UP001529510">
    <property type="component" value="Unassembled WGS sequence"/>
</dbReference>
<name>A0ABD0MTW2_CIRMR</name>
<feature type="non-terminal residue" evidence="1">
    <location>
        <position position="107"/>
    </location>
</feature>
<protein>
    <submittedName>
        <fullName evidence="1">Uncharacterized protein</fullName>
    </submittedName>
</protein>
<dbReference type="EMBL" id="JAMKFB020000108">
    <property type="protein sequence ID" value="KAL0153452.1"/>
    <property type="molecule type" value="Genomic_DNA"/>
</dbReference>
<feature type="non-terminal residue" evidence="1">
    <location>
        <position position="1"/>
    </location>
</feature>
<comment type="caution">
    <text evidence="1">The sequence shown here is derived from an EMBL/GenBank/DDBJ whole genome shotgun (WGS) entry which is preliminary data.</text>
</comment>
<dbReference type="InterPro" id="IPR013783">
    <property type="entry name" value="Ig-like_fold"/>
</dbReference>
<evidence type="ECO:0000313" key="2">
    <source>
        <dbReference type="Proteomes" id="UP001529510"/>
    </source>
</evidence>